<feature type="compositionally biased region" description="Low complexity" evidence="7">
    <location>
        <begin position="1"/>
        <end position="11"/>
    </location>
</feature>
<evidence type="ECO:0000256" key="3">
    <source>
        <dbReference type="ARBA" id="ARBA00022490"/>
    </source>
</evidence>
<dbReference type="Pfam" id="PF04130">
    <property type="entry name" value="GCP_C_terminal"/>
    <property type="match status" value="1"/>
</dbReference>
<dbReference type="InterPro" id="IPR040457">
    <property type="entry name" value="GCP_C"/>
</dbReference>
<dbReference type="InterPro" id="IPR041470">
    <property type="entry name" value="GCP_N"/>
</dbReference>
<evidence type="ECO:0000256" key="2">
    <source>
        <dbReference type="ARBA" id="ARBA00010337"/>
    </source>
</evidence>
<evidence type="ECO:0000259" key="9">
    <source>
        <dbReference type="Pfam" id="PF17681"/>
    </source>
</evidence>
<dbReference type="GO" id="GO:0000930">
    <property type="term" value="C:gamma-tubulin complex"/>
    <property type="evidence" value="ECO:0007669"/>
    <property type="project" value="TreeGrafter"/>
</dbReference>
<dbReference type="PANTHER" id="PTHR19302:SF14">
    <property type="entry name" value="GAMMA-TUBULIN COMPLEX COMPONENT 3"/>
    <property type="match status" value="1"/>
</dbReference>
<dbReference type="GO" id="GO:0043015">
    <property type="term" value="F:gamma-tubulin binding"/>
    <property type="evidence" value="ECO:0007669"/>
    <property type="project" value="InterPro"/>
</dbReference>
<feature type="region of interest" description="Disordered" evidence="7">
    <location>
        <begin position="51"/>
        <end position="85"/>
    </location>
</feature>
<comment type="caution">
    <text evidence="10">The sequence shown here is derived from an EMBL/GenBank/DDBJ whole genome shotgun (WGS) entry which is preliminary data.</text>
</comment>
<dbReference type="Pfam" id="PF17681">
    <property type="entry name" value="GCP_N_terminal"/>
    <property type="match status" value="1"/>
</dbReference>
<dbReference type="Gene3D" id="1.20.120.1900">
    <property type="entry name" value="Gamma-tubulin complex, C-terminal domain"/>
    <property type="match status" value="1"/>
</dbReference>
<dbReference type="Proteomes" id="UP000664940">
    <property type="component" value="Unassembled WGS sequence"/>
</dbReference>
<dbReference type="InterPro" id="IPR042241">
    <property type="entry name" value="GCP_C_sf"/>
</dbReference>
<accession>A0A834DL49</accession>
<dbReference type="GO" id="GO:0007020">
    <property type="term" value="P:microtubule nucleation"/>
    <property type="evidence" value="ECO:0007669"/>
    <property type="project" value="InterPro"/>
</dbReference>
<evidence type="ECO:0000313" key="10">
    <source>
        <dbReference type="EMBL" id="KAF6085131.1"/>
    </source>
</evidence>
<feature type="region of interest" description="Disordered" evidence="7">
    <location>
        <begin position="1"/>
        <end position="37"/>
    </location>
</feature>
<dbReference type="InterPro" id="IPR007259">
    <property type="entry name" value="GCP"/>
</dbReference>
<feature type="compositionally biased region" description="Polar residues" evidence="7">
    <location>
        <begin position="21"/>
        <end position="31"/>
    </location>
</feature>
<dbReference type="PANTHER" id="PTHR19302">
    <property type="entry name" value="GAMMA TUBULIN COMPLEX PROTEIN"/>
    <property type="match status" value="1"/>
</dbReference>
<keyword evidence="6" id="KW-0175">Coiled coil</keyword>
<reference evidence="10 11" key="1">
    <citation type="journal article" date="2020" name="Nature">
        <title>Six reference-quality genomes reveal evolution of bat adaptations.</title>
        <authorList>
            <person name="Jebb D."/>
            <person name="Huang Z."/>
            <person name="Pippel M."/>
            <person name="Hughes G.M."/>
            <person name="Lavrichenko K."/>
            <person name="Devanna P."/>
            <person name="Winkler S."/>
            <person name="Jermiin L.S."/>
            <person name="Skirmuntt E.C."/>
            <person name="Katzourakis A."/>
            <person name="Burkitt-Gray L."/>
            <person name="Ray D.A."/>
            <person name="Sullivan K.A.M."/>
            <person name="Roscito J.G."/>
            <person name="Kirilenko B.M."/>
            <person name="Davalos L.M."/>
            <person name="Corthals A.P."/>
            <person name="Power M.L."/>
            <person name="Jones G."/>
            <person name="Ransome R.D."/>
            <person name="Dechmann D.K.N."/>
            <person name="Locatelli A.G."/>
            <person name="Puechmaille S.J."/>
            <person name="Fedrigo O."/>
            <person name="Jarvis E.D."/>
            <person name="Hiller M."/>
            <person name="Vernes S.C."/>
            <person name="Myers E.W."/>
            <person name="Teeling E.C."/>
        </authorList>
    </citation>
    <scope>NUCLEOTIDE SEQUENCE [LARGE SCALE GENOMIC DNA]</scope>
    <source>
        <strain evidence="10">Bat1K_MPI-CBG_1</strain>
    </source>
</reference>
<dbReference type="GO" id="GO:0051225">
    <property type="term" value="P:spindle assembly"/>
    <property type="evidence" value="ECO:0007669"/>
    <property type="project" value="TreeGrafter"/>
</dbReference>
<dbReference type="GO" id="GO:0051321">
    <property type="term" value="P:meiotic cell cycle"/>
    <property type="evidence" value="ECO:0007669"/>
    <property type="project" value="TreeGrafter"/>
</dbReference>
<evidence type="ECO:0000256" key="5">
    <source>
        <dbReference type="ARBA" id="ARBA00023212"/>
    </source>
</evidence>
<evidence type="ECO:0000256" key="6">
    <source>
        <dbReference type="SAM" id="Coils"/>
    </source>
</evidence>
<feature type="coiled-coil region" evidence="6">
    <location>
        <begin position="634"/>
        <end position="661"/>
    </location>
</feature>
<organism evidence="10 11">
    <name type="scientific">Phyllostomus discolor</name>
    <name type="common">pale spear-nosed bat</name>
    <dbReference type="NCBI Taxonomy" id="89673"/>
    <lineage>
        <taxon>Eukaryota</taxon>
        <taxon>Metazoa</taxon>
        <taxon>Chordata</taxon>
        <taxon>Craniata</taxon>
        <taxon>Vertebrata</taxon>
        <taxon>Euteleostomi</taxon>
        <taxon>Mammalia</taxon>
        <taxon>Eutheria</taxon>
        <taxon>Laurasiatheria</taxon>
        <taxon>Chiroptera</taxon>
        <taxon>Yangochiroptera</taxon>
        <taxon>Phyllostomidae</taxon>
        <taxon>Phyllostominae</taxon>
        <taxon>Phyllostomus</taxon>
    </lineage>
</organism>
<evidence type="ECO:0000256" key="1">
    <source>
        <dbReference type="ARBA" id="ARBA00004300"/>
    </source>
</evidence>
<dbReference type="GO" id="GO:0000278">
    <property type="term" value="P:mitotic cell cycle"/>
    <property type="evidence" value="ECO:0007669"/>
    <property type="project" value="TreeGrafter"/>
</dbReference>
<feature type="compositionally biased region" description="Polar residues" evidence="7">
    <location>
        <begin position="51"/>
        <end position="74"/>
    </location>
</feature>
<sequence length="751" mass="86175">MGSSGISSISMHALNGPTPTPQSLPGQSHQTPGVGGDCLRQQLGSRLAWTLSANQPSLQTTTSKGVPNTVSRNMTRPRRDGDAGGTVEVTETALVRDILYVFQGIDGKIIKMNNTENCYKAEGKANLNKSLRDTTARLAELGWLHNKIRKYTDQRSLDRSFGLVGQSFCAALHQELKEYYRLLSVLHSQLQLEDDQGVNLGLESSLTLRRLLVWTYDPKIRLKTLAALVDHCQGRKGGELASAVHAYTKTGDPYMKSLVQHILSLVSHPVLSFLYRWIYDGELEDTYHEFFVASDPTVKTDRLWHDKYTLRKSMIPSFITMDQSRKVLLIGKSINFLHQVCHDQTPTTKMIAVTKSAESPQDAADLFTDLENAFQGKIDAAYFETSKYLLDVLNRKYSLLDHMQAMRRYLLLGQGDFIRHLMDLLKPELARPATTLYQHNLTGILETAVRATNAQFDSPEILRRLDVRLLEVSPGDTGWDVFSLDYHVDGPIATVFTRECMSHYLRVFNFLWRAKRMEYILTDIRKGHMCNAKLLRNMPEFSGVLHHCHILASEMVHFIHQMQYYITFEVLECSWDELWNKVQQAQDLDHIIAAHEVFLDTIISRCLLDAESRTLLNQLRAVFDQIIELQNTQDAIYRAALEELQRRLQFEEKKKQRETEGQWGVTAVEEEEENKRIQEFQESIPKMCSQLRILTHFYQGIVQQFLVLLTTSSDESLRFLSFRLDFNEHYKAREPRLRVSLGTRGRRSSHT</sequence>
<dbReference type="AlphaFoldDB" id="A0A834DL49"/>
<evidence type="ECO:0000256" key="7">
    <source>
        <dbReference type="SAM" id="MobiDB-lite"/>
    </source>
</evidence>
<evidence type="ECO:0000256" key="4">
    <source>
        <dbReference type="ARBA" id="ARBA00022701"/>
    </source>
</evidence>
<gene>
    <name evidence="10" type="ORF">HJG60_019768</name>
</gene>
<keyword evidence="3" id="KW-0963">Cytoplasm</keyword>
<dbReference type="GO" id="GO:0005874">
    <property type="term" value="C:microtubule"/>
    <property type="evidence" value="ECO:0007669"/>
    <property type="project" value="UniProtKB-KW"/>
</dbReference>
<comment type="subcellular location">
    <subcellularLocation>
        <location evidence="1">Cytoplasm</location>
        <location evidence="1">Cytoskeleton</location>
        <location evidence="1">Microtubule organizing center</location>
        <location evidence="1">Centrosome</location>
    </subcellularLocation>
</comment>
<dbReference type="GO" id="GO:0051011">
    <property type="term" value="F:microtubule minus-end binding"/>
    <property type="evidence" value="ECO:0007669"/>
    <property type="project" value="TreeGrafter"/>
</dbReference>
<feature type="domain" description="Gamma tubulin complex component protein N-terminal" evidence="9">
    <location>
        <begin position="95"/>
        <end position="396"/>
    </location>
</feature>
<protein>
    <submittedName>
        <fullName evidence="10">Tubulin gamma complex associated protein 3</fullName>
    </submittedName>
</protein>
<dbReference type="GO" id="GO:0005813">
    <property type="term" value="C:centrosome"/>
    <property type="evidence" value="ECO:0007669"/>
    <property type="project" value="UniProtKB-SubCell"/>
</dbReference>
<evidence type="ECO:0000259" key="8">
    <source>
        <dbReference type="Pfam" id="PF04130"/>
    </source>
</evidence>
<proteinExistence type="inferred from homology"/>
<feature type="domain" description="Gamma tubulin complex component C-terminal" evidence="8">
    <location>
        <begin position="399"/>
        <end position="730"/>
    </location>
</feature>
<dbReference type="GO" id="GO:0000922">
    <property type="term" value="C:spindle pole"/>
    <property type="evidence" value="ECO:0007669"/>
    <property type="project" value="InterPro"/>
</dbReference>
<dbReference type="GO" id="GO:0031122">
    <property type="term" value="P:cytoplasmic microtubule organization"/>
    <property type="evidence" value="ECO:0007669"/>
    <property type="project" value="TreeGrafter"/>
</dbReference>
<keyword evidence="5" id="KW-0206">Cytoskeleton</keyword>
<evidence type="ECO:0000313" key="11">
    <source>
        <dbReference type="Proteomes" id="UP000664940"/>
    </source>
</evidence>
<keyword evidence="4" id="KW-0493">Microtubule</keyword>
<name>A0A834DL49_9CHIR</name>
<dbReference type="EMBL" id="JABVXQ010000012">
    <property type="protein sequence ID" value="KAF6085131.1"/>
    <property type="molecule type" value="Genomic_DNA"/>
</dbReference>
<comment type="similarity">
    <text evidence="2">Belongs to the TUBGCP family.</text>
</comment>